<sequence length="209" mass="23573">MFIKDFARKKRIAKNEFIYRHGTTVKALYALRRGVAKIYDAQQTLQGIVFPGQVIGAEELFSEHYQYSVQAATEAEICELQNTHFYHLSQITSSFTHFIIAILSRSAREKQQFISVLVNHDGVQKVRGFIQLMVDINREYGFEHNILELPLSKKELAQLLGISQSTLSRAFDTLAAQRKLSINKKEIVVLDGPDDEAGTGAGEGNRTLV</sequence>
<dbReference type="RefSeq" id="WP_120158693.1">
    <property type="nucleotide sequence ID" value="NZ_JAAAJY010000004.1"/>
</dbReference>
<dbReference type="SMART" id="SM00419">
    <property type="entry name" value="HTH_CRP"/>
    <property type="match status" value="1"/>
</dbReference>
<evidence type="ECO:0000256" key="1">
    <source>
        <dbReference type="ARBA" id="ARBA00022485"/>
    </source>
</evidence>
<keyword evidence="1" id="KW-0408">Iron</keyword>
<dbReference type="InterPro" id="IPR050397">
    <property type="entry name" value="Env_Response_Regulators"/>
</dbReference>
<evidence type="ECO:0000256" key="4">
    <source>
        <dbReference type="ARBA" id="ARBA00023163"/>
    </source>
</evidence>
<dbReference type="SUPFAM" id="SSF51206">
    <property type="entry name" value="cAMP-binding domain-like"/>
    <property type="match status" value="1"/>
</dbReference>
<dbReference type="InterPro" id="IPR000595">
    <property type="entry name" value="cNMP-bd_dom"/>
</dbReference>
<comment type="function">
    <text evidence="5">Global transcription factor that controls the expression of over 100 target genes in response to anoxia. It facilitates the adaptation to anaerobic growth conditions by regulating the expression of gene products that are involved in anaerobic energy metabolism. When the terminal electron acceptor, O(2), is no longer available, it represses the synthesis of enzymes involved in aerobic respiration and increases the synthesis of enzymes required for anaerobic respiration.</text>
</comment>
<dbReference type="InterPro" id="IPR012318">
    <property type="entry name" value="HTH_CRP"/>
</dbReference>
<evidence type="ECO:0000313" key="8">
    <source>
        <dbReference type="EMBL" id="RTQ25397.1"/>
    </source>
</evidence>
<name>A0A9Q7NTW6_9ENTR</name>
<dbReference type="InterPro" id="IPR036390">
    <property type="entry name" value="WH_DNA-bd_sf"/>
</dbReference>
<dbReference type="Pfam" id="PF00027">
    <property type="entry name" value="cNMP_binding"/>
    <property type="match status" value="1"/>
</dbReference>
<keyword evidence="1" id="KW-0411">Iron-sulfur</keyword>
<keyword evidence="4" id="KW-0804">Transcription</keyword>
<dbReference type="Gene3D" id="1.10.10.10">
    <property type="entry name" value="Winged helix-like DNA-binding domain superfamily/Winged helix DNA-binding domain"/>
    <property type="match status" value="1"/>
</dbReference>
<keyword evidence="1" id="KW-0004">4Fe-4S</keyword>
<dbReference type="PANTHER" id="PTHR24567:SF75">
    <property type="entry name" value="FUMARATE AND NITRATE REDUCTION REGULATORY PROTEIN"/>
    <property type="match status" value="1"/>
</dbReference>
<keyword evidence="1" id="KW-0479">Metal-binding</keyword>
<dbReference type="PROSITE" id="PS50042">
    <property type="entry name" value="CNMP_BINDING_3"/>
    <property type="match status" value="1"/>
</dbReference>
<dbReference type="Proteomes" id="UP000282263">
    <property type="component" value="Unassembled WGS sequence"/>
</dbReference>
<organism evidence="8 9">
    <name type="scientific">Enterobacter mori</name>
    <dbReference type="NCBI Taxonomy" id="539813"/>
    <lineage>
        <taxon>Bacteria</taxon>
        <taxon>Pseudomonadati</taxon>
        <taxon>Pseudomonadota</taxon>
        <taxon>Gammaproteobacteria</taxon>
        <taxon>Enterobacterales</taxon>
        <taxon>Enterobacteriaceae</taxon>
        <taxon>Enterobacter</taxon>
    </lineage>
</organism>
<dbReference type="Pfam" id="PF13545">
    <property type="entry name" value="HTH_Crp_2"/>
    <property type="match status" value="1"/>
</dbReference>
<dbReference type="PANTHER" id="PTHR24567">
    <property type="entry name" value="CRP FAMILY TRANSCRIPTIONAL REGULATORY PROTEIN"/>
    <property type="match status" value="1"/>
</dbReference>
<comment type="caution">
    <text evidence="8">The sequence shown here is derived from an EMBL/GenBank/DDBJ whole genome shotgun (WGS) entry which is preliminary data.</text>
</comment>
<dbReference type="GO" id="GO:0003677">
    <property type="term" value="F:DNA binding"/>
    <property type="evidence" value="ECO:0007669"/>
    <property type="project" value="UniProtKB-KW"/>
</dbReference>
<accession>A0A9Q7NTW6</accession>
<feature type="domain" description="Cyclic nucleotide-binding" evidence="6">
    <location>
        <begin position="1"/>
        <end position="73"/>
    </location>
</feature>
<dbReference type="InterPro" id="IPR018490">
    <property type="entry name" value="cNMP-bd_dom_sf"/>
</dbReference>
<evidence type="ECO:0000256" key="3">
    <source>
        <dbReference type="ARBA" id="ARBA00023125"/>
    </source>
</evidence>
<dbReference type="InterPro" id="IPR036388">
    <property type="entry name" value="WH-like_DNA-bd_sf"/>
</dbReference>
<evidence type="ECO:0000256" key="5">
    <source>
        <dbReference type="ARBA" id="ARBA00037339"/>
    </source>
</evidence>
<evidence type="ECO:0000259" key="6">
    <source>
        <dbReference type="PROSITE" id="PS50042"/>
    </source>
</evidence>
<gene>
    <name evidence="8" type="ORF">EKN29_07510</name>
</gene>
<feature type="domain" description="HTH crp-type" evidence="7">
    <location>
        <begin position="120"/>
        <end position="193"/>
    </location>
</feature>
<reference evidence="8 9" key="1">
    <citation type="submission" date="2018-12" db="EMBL/GenBank/DDBJ databases">
        <title>The Batch Genome Submission of Enterobacter spp. strains.</title>
        <authorList>
            <person name="Wei L."/>
            <person name="Wu W."/>
            <person name="Lin J."/>
            <person name="Zhang X."/>
            <person name="Feng Y."/>
            <person name="Zong Z."/>
        </authorList>
    </citation>
    <scope>NUCLEOTIDE SEQUENCE [LARGE SCALE GENOMIC DNA]</scope>
    <source>
        <strain evidence="8 9">SCEM020047</strain>
    </source>
</reference>
<protein>
    <submittedName>
        <fullName evidence="8">Crp/Fnr family transcriptional regulator</fullName>
    </submittedName>
</protein>
<dbReference type="EMBL" id="RXPP01000006">
    <property type="protein sequence ID" value="RTQ25397.1"/>
    <property type="molecule type" value="Genomic_DNA"/>
</dbReference>
<proteinExistence type="predicted"/>
<dbReference type="Gene3D" id="2.60.120.10">
    <property type="entry name" value="Jelly Rolls"/>
    <property type="match status" value="1"/>
</dbReference>
<keyword evidence="2" id="KW-0805">Transcription regulation</keyword>
<dbReference type="GO" id="GO:0051539">
    <property type="term" value="F:4 iron, 4 sulfur cluster binding"/>
    <property type="evidence" value="ECO:0007669"/>
    <property type="project" value="UniProtKB-KW"/>
</dbReference>
<evidence type="ECO:0000256" key="2">
    <source>
        <dbReference type="ARBA" id="ARBA00023015"/>
    </source>
</evidence>
<dbReference type="SUPFAM" id="SSF46785">
    <property type="entry name" value="Winged helix' DNA-binding domain"/>
    <property type="match status" value="1"/>
</dbReference>
<dbReference type="GO" id="GO:0003700">
    <property type="term" value="F:DNA-binding transcription factor activity"/>
    <property type="evidence" value="ECO:0007669"/>
    <property type="project" value="TreeGrafter"/>
</dbReference>
<dbReference type="InterPro" id="IPR014710">
    <property type="entry name" value="RmlC-like_jellyroll"/>
</dbReference>
<dbReference type="GO" id="GO:0005829">
    <property type="term" value="C:cytosol"/>
    <property type="evidence" value="ECO:0007669"/>
    <property type="project" value="TreeGrafter"/>
</dbReference>
<keyword evidence="3" id="KW-0238">DNA-binding</keyword>
<dbReference type="AlphaFoldDB" id="A0A9Q7NTW6"/>
<evidence type="ECO:0000259" key="7">
    <source>
        <dbReference type="PROSITE" id="PS51063"/>
    </source>
</evidence>
<dbReference type="PROSITE" id="PS51063">
    <property type="entry name" value="HTH_CRP_2"/>
    <property type="match status" value="1"/>
</dbReference>
<evidence type="ECO:0000313" key="9">
    <source>
        <dbReference type="Proteomes" id="UP000282263"/>
    </source>
</evidence>
<dbReference type="CDD" id="cd00038">
    <property type="entry name" value="CAP_ED"/>
    <property type="match status" value="1"/>
</dbReference>